<evidence type="ECO:0000256" key="1">
    <source>
        <dbReference type="ARBA" id="ARBA00001798"/>
    </source>
</evidence>
<keyword evidence="5" id="KW-0808">Transferase</keyword>
<protein>
    <recommendedName>
        <fullName evidence="4">RBR-type E3 ubiquitin transferase</fullName>
        <ecNumber evidence="4">2.3.2.31</ecNumber>
    </recommendedName>
</protein>
<evidence type="ECO:0000256" key="13">
    <source>
        <dbReference type="ARBA" id="ARBA00023136"/>
    </source>
</evidence>
<dbReference type="Gene3D" id="3.30.40.10">
    <property type="entry name" value="Zinc/RING finger domain, C3HC4 (zinc finger)"/>
    <property type="match status" value="1"/>
</dbReference>
<dbReference type="InterPro" id="IPR013083">
    <property type="entry name" value="Znf_RING/FYVE/PHD"/>
</dbReference>
<dbReference type="GO" id="GO:0008270">
    <property type="term" value="F:zinc ion binding"/>
    <property type="evidence" value="ECO:0007669"/>
    <property type="project" value="UniProtKB-KW"/>
</dbReference>
<evidence type="ECO:0000256" key="4">
    <source>
        <dbReference type="ARBA" id="ARBA00012251"/>
    </source>
</evidence>
<gene>
    <name evidence="18" type="ORF">ECRASSUSDP1_LOCUS9391</name>
</gene>
<comment type="pathway">
    <text evidence="3">Protein modification; protein ubiquitination.</text>
</comment>
<evidence type="ECO:0000256" key="7">
    <source>
        <dbReference type="ARBA" id="ARBA00022723"/>
    </source>
</evidence>
<dbReference type="PROSITE" id="PS51873">
    <property type="entry name" value="TRIAD"/>
    <property type="match status" value="1"/>
</dbReference>
<dbReference type="InterPro" id="IPR044066">
    <property type="entry name" value="TRIAD_supradom"/>
</dbReference>
<evidence type="ECO:0000256" key="10">
    <source>
        <dbReference type="ARBA" id="ARBA00022786"/>
    </source>
</evidence>
<feature type="domain" description="RING-type" evidence="16">
    <location>
        <begin position="248"/>
        <end position="293"/>
    </location>
</feature>
<dbReference type="CDD" id="cd22584">
    <property type="entry name" value="Rcat_RBR_unk"/>
    <property type="match status" value="1"/>
</dbReference>
<evidence type="ECO:0000259" key="16">
    <source>
        <dbReference type="PROSITE" id="PS50089"/>
    </source>
</evidence>
<evidence type="ECO:0000313" key="18">
    <source>
        <dbReference type="EMBL" id="CAI2368102.1"/>
    </source>
</evidence>
<keyword evidence="11" id="KW-0862">Zinc</keyword>
<keyword evidence="6" id="KW-0812">Transmembrane</keyword>
<dbReference type="CDD" id="cd20335">
    <property type="entry name" value="BRcat_RBR"/>
    <property type="match status" value="1"/>
</dbReference>
<keyword evidence="13" id="KW-0472">Membrane</keyword>
<dbReference type="AlphaFoldDB" id="A0AAD1UG37"/>
<proteinExistence type="predicted"/>
<comment type="caution">
    <text evidence="18">The sequence shown here is derived from an EMBL/GenBank/DDBJ whole genome shotgun (WGS) entry which is preliminary data.</text>
</comment>
<dbReference type="SMART" id="SM00184">
    <property type="entry name" value="RING"/>
    <property type="match status" value="2"/>
</dbReference>
<sequence length="446" mass="51625">MLSSVQSKCEGFDHTLMFVMGALFTKFKKQLKLEEVIELIEKLQSIVTSSGSGSVESLRIFRTLYTQVRAQDVLKLSYFKSSSTIPHQRPSTAVPATMTPKPTTSKAPSAAKPKTHSYLRPTTAHTIRMTKLKKPSKSPRLVKKAPSAVDSPRNPKTIKTLRNQIKVMKDTQENRKLSEIKKVQEALAIIQKCYEEESRPAGEEEKEPKEEEKVPVTSAAKGMSMEMKERQNLIDLEKTPICFKDSKCPICYDKIEVKEMALTQCGHMYHAECFEMYIRSKVEVKSFPLKCPMRDCLSKLPESDFKNICDEKLYQKYERFEFEHFCEQNPDLYHFCPTPDCQYVFEWDISKGPYKHQCTICSETFCLKCKEKWHQGFSCEEFKQIKESSPEDLDTVCMIKKEKFQRCTKCKYWVQKSEGCDHITCRCSYQFCYVCGGEYQKCGHVD</sequence>
<evidence type="ECO:0000256" key="2">
    <source>
        <dbReference type="ARBA" id="ARBA00004167"/>
    </source>
</evidence>
<comment type="subcellular location">
    <subcellularLocation>
        <location evidence="2">Membrane</location>
        <topology evidence="2">Single-pass membrane protein</topology>
    </subcellularLocation>
</comment>
<comment type="catalytic activity">
    <reaction evidence="1">
        <text>[E2 ubiquitin-conjugating enzyme]-S-ubiquitinyl-L-cysteine + [acceptor protein]-L-lysine = [E2 ubiquitin-conjugating enzyme]-L-cysteine + [acceptor protein]-N(6)-ubiquitinyl-L-lysine.</text>
        <dbReference type="EC" id="2.3.2.31"/>
    </reaction>
</comment>
<feature type="region of interest" description="Disordered" evidence="15">
    <location>
        <begin position="131"/>
        <end position="155"/>
    </location>
</feature>
<dbReference type="GO" id="GO:0061630">
    <property type="term" value="F:ubiquitin protein ligase activity"/>
    <property type="evidence" value="ECO:0007669"/>
    <property type="project" value="UniProtKB-EC"/>
</dbReference>
<feature type="region of interest" description="Disordered" evidence="15">
    <location>
        <begin position="87"/>
        <end position="115"/>
    </location>
</feature>
<keyword evidence="19" id="KW-1185">Reference proteome</keyword>
<name>A0AAD1UG37_EUPCR</name>
<evidence type="ECO:0000256" key="12">
    <source>
        <dbReference type="ARBA" id="ARBA00022989"/>
    </source>
</evidence>
<dbReference type="SMART" id="SM00647">
    <property type="entry name" value="IBR"/>
    <property type="match status" value="1"/>
</dbReference>
<evidence type="ECO:0000313" key="19">
    <source>
        <dbReference type="Proteomes" id="UP001295684"/>
    </source>
</evidence>
<keyword evidence="7" id="KW-0479">Metal-binding</keyword>
<evidence type="ECO:0000256" key="6">
    <source>
        <dbReference type="ARBA" id="ARBA00022692"/>
    </source>
</evidence>
<dbReference type="PROSITE" id="PS50089">
    <property type="entry name" value="ZF_RING_2"/>
    <property type="match status" value="1"/>
</dbReference>
<dbReference type="InterPro" id="IPR031127">
    <property type="entry name" value="E3_UB_ligase_RBR"/>
</dbReference>
<evidence type="ECO:0000256" key="15">
    <source>
        <dbReference type="SAM" id="MobiDB-lite"/>
    </source>
</evidence>
<organism evidence="18 19">
    <name type="scientific">Euplotes crassus</name>
    <dbReference type="NCBI Taxonomy" id="5936"/>
    <lineage>
        <taxon>Eukaryota</taxon>
        <taxon>Sar</taxon>
        <taxon>Alveolata</taxon>
        <taxon>Ciliophora</taxon>
        <taxon>Intramacronucleata</taxon>
        <taxon>Spirotrichea</taxon>
        <taxon>Hypotrichia</taxon>
        <taxon>Euplotida</taxon>
        <taxon>Euplotidae</taxon>
        <taxon>Moneuplotes</taxon>
    </lineage>
</organism>
<evidence type="ECO:0000256" key="9">
    <source>
        <dbReference type="ARBA" id="ARBA00022771"/>
    </source>
</evidence>
<feature type="region of interest" description="Disordered" evidence="15">
    <location>
        <begin position="197"/>
        <end position="218"/>
    </location>
</feature>
<dbReference type="EC" id="2.3.2.31" evidence="4"/>
<feature type="compositionally biased region" description="Basic and acidic residues" evidence="15">
    <location>
        <begin position="197"/>
        <end position="214"/>
    </location>
</feature>
<dbReference type="Pfam" id="PF01485">
    <property type="entry name" value="IBR"/>
    <property type="match status" value="1"/>
</dbReference>
<dbReference type="Proteomes" id="UP001295684">
    <property type="component" value="Unassembled WGS sequence"/>
</dbReference>
<dbReference type="EMBL" id="CAMPGE010009229">
    <property type="protein sequence ID" value="CAI2368102.1"/>
    <property type="molecule type" value="Genomic_DNA"/>
</dbReference>
<evidence type="ECO:0000256" key="11">
    <source>
        <dbReference type="ARBA" id="ARBA00022833"/>
    </source>
</evidence>
<dbReference type="PANTHER" id="PTHR11685">
    <property type="entry name" value="RBR FAMILY RING FINGER AND IBR DOMAIN-CONTAINING"/>
    <property type="match status" value="1"/>
</dbReference>
<feature type="compositionally biased region" description="Basic residues" evidence="15">
    <location>
        <begin position="131"/>
        <end position="143"/>
    </location>
</feature>
<feature type="domain" description="RING-type" evidence="17">
    <location>
        <begin position="244"/>
        <end position="446"/>
    </location>
</feature>
<dbReference type="GO" id="GO:0005737">
    <property type="term" value="C:cytoplasm"/>
    <property type="evidence" value="ECO:0007669"/>
    <property type="project" value="UniProtKB-ARBA"/>
</dbReference>
<dbReference type="InterPro" id="IPR002867">
    <property type="entry name" value="IBR_dom"/>
</dbReference>
<keyword evidence="9 14" id="KW-0863">Zinc-finger</keyword>
<accession>A0AAD1UG37</accession>
<evidence type="ECO:0000256" key="5">
    <source>
        <dbReference type="ARBA" id="ARBA00022679"/>
    </source>
</evidence>
<dbReference type="GO" id="GO:0016567">
    <property type="term" value="P:protein ubiquitination"/>
    <property type="evidence" value="ECO:0007669"/>
    <property type="project" value="InterPro"/>
</dbReference>
<evidence type="ECO:0000256" key="8">
    <source>
        <dbReference type="ARBA" id="ARBA00022737"/>
    </source>
</evidence>
<keyword evidence="10" id="KW-0833">Ubl conjugation pathway</keyword>
<dbReference type="FunFam" id="3.30.40.10:FF:000051">
    <property type="entry name" value="RBR-type E3 ubiquitin transferase"/>
    <property type="match status" value="1"/>
</dbReference>
<dbReference type="Gene3D" id="1.20.120.1750">
    <property type="match status" value="1"/>
</dbReference>
<dbReference type="Pfam" id="PF13639">
    <property type="entry name" value="zf-RING_2"/>
    <property type="match status" value="1"/>
</dbReference>
<dbReference type="GO" id="GO:0031090">
    <property type="term" value="C:organelle membrane"/>
    <property type="evidence" value="ECO:0007669"/>
    <property type="project" value="UniProtKB-ARBA"/>
</dbReference>
<evidence type="ECO:0000256" key="14">
    <source>
        <dbReference type="PROSITE-ProRule" id="PRU00175"/>
    </source>
</evidence>
<reference evidence="18" key="1">
    <citation type="submission" date="2023-07" db="EMBL/GenBank/DDBJ databases">
        <authorList>
            <consortium name="AG Swart"/>
            <person name="Singh M."/>
            <person name="Singh A."/>
            <person name="Seah K."/>
            <person name="Emmerich C."/>
        </authorList>
    </citation>
    <scope>NUCLEOTIDE SEQUENCE</scope>
    <source>
        <strain evidence="18">DP1</strain>
    </source>
</reference>
<evidence type="ECO:0000256" key="3">
    <source>
        <dbReference type="ARBA" id="ARBA00004906"/>
    </source>
</evidence>
<keyword evidence="12" id="KW-1133">Transmembrane helix</keyword>
<keyword evidence="8" id="KW-0677">Repeat</keyword>
<evidence type="ECO:0000259" key="17">
    <source>
        <dbReference type="PROSITE" id="PS51873"/>
    </source>
</evidence>
<dbReference type="SUPFAM" id="SSF57850">
    <property type="entry name" value="RING/U-box"/>
    <property type="match status" value="3"/>
</dbReference>
<dbReference type="InterPro" id="IPR001841">
    <property type="entry name" value="Znf_RING"/>
</dbReference>